<organism evidence="2">
    <name type="scientific">Trichuris suis</name>
    <name type="common">pig whipworm</name>
    <dbReference type="NCBI Taxonomy" id="68888"/>
    <lineage>
        <taxon>Eukaryota</taxon>
        <taxon>Metazoa</taxon>
        <taxon>Ecdysozoa</taxon>
        <taxon>Nematoda</taxon>
        <taxon>Enoplea</taxon>
        <taxon>Dorylaimia</taxon>
        <taxon>Trichinellida</taxon>
        <taxon>Trichuridae</taxon>
        <taxon>Trichuris</taxon>
    </lineage>
</organism>
<dbReference type="AlphaFoldDB" id="A0A085NJV6"/>
<proteinExistence type="predicted"/>
<dbReference type="Proteomes" id="UP000030758">
    <property type="component" value="Unassembled WGS sequence"/>
</dbReference>
<protein>
    <submittedName>
        <fullName evidence="2">Uncharacterized protein</fullName>
    </submittedName>
</protein>
<accession>A0A085NJV6</accession>
<sequence>MPANCIFTQALESITTCVAMLASDPDPLRARRDDASHRLASTLSSPWRQGRDPIEATSSGRGHLDEVKRLRTISEAAEGINNTISESTTFAVGTRNFRVEKSHLEDWKRHFITTN</sequence>
<gene>
    <name evidence="2" type="ORF">M514_18137</name>
</gene>
<evidence type="ECO:0000256" key="1">
    <source>
        <dbReference type="SAM" id="MobiDB-lite"/>
    </source>
</evidence>
<dbReference type="EMBL" id="KL367493">
    <property type="protein sequence ID" value="KFD69752.1"/>
    <property type="molecule type" value="Genomic_DNA"/>
</dbReference>
<reference evidence="2" key="1">
    <citation type="journal article" date="2014" name="Nat. Genet.">
        <title>Genome and transcriptome of the porcine whipworm Trichuris suis.</title>
        <authorList>
            <person name="Jex A.R."/>
            <person name="Nejsum P."/>
            <person name="Schwarz E.M."/>
            <person name="Hu L."/>
            <person name="Young N.D."/>
            <person name="Hall R.S."/>
            <person name="Korhonen P.K."/>
            <person name="Liao S."/>
            <person name="Thamsborg S."/>
            <person name="Xia J."/>
            <person name="Xu P."/>
            <person name="Wang S."/>
            <person name="Scheerlinck J.P."/>
            <person name="Hofmann A."/>
            <person name="Sternberg P.W."/>
            <person name="Wang J."/>
            <person name="Gasser R.B."/>
        </authorList>
    </citation>
    <scope>NUCLEOTIDE SEQUENCE [LARGE SCALE GENOMIC DNA]</scope>
    <source>
        <strain evidence="2">DCEP-RM93F</strain>
    </source>
</reference>
<feature type="region of interest" description="Disordered" evidence="1">
    <location>
        <begin position="35"/>
        <end position="62"/>
    </location>
</feature>
<name>A0A085NJV6_9BILA</name>
<evidence type="ECO:0000313" key="2">
    <source>
        <dbReference type="EMBL" id="KFD69752.1"/>
    </source>
</evidence>